<reference evidence="2" key="1">
    <citation type="submission" date="2023-04" db="EMBL/GenBank/DDBJ databases">
        <authorList>
            <consortium name="ELIXIR-Norway"/>
        </authorList>
    </citation>
    <scope>NUCLEOTIDE SEQUENCE [LARGE SCALE GENOMIC DNA]</scope>
</reference>
<dbReference type="Proteomes" id="UP001176941">
    <property type="component" value="Chromosome 4"/>
</dbReference>
<evidence type="ECO:0000313" key="3">
    <source>
        <dbReference type="Proteomes" id="UP001176941"/>
    </source>
</evidence>
<proteinExistence type="predicted"/>
<evidence type="ECO:0000313" key="2">
    <source>
        <dbReference type="EMBL" id="CAI9174203.1"/>
    </source>
</evidence>
<accession>A0ABN8ZJU0</accession>
<gene>
    <name evidence="2" type="ORF">MRATA1EN1_LOCUS23165</name>
</gene>
<protein>
    <submittedName>
        <fullName evidence="2">Uncharacterized protein</fullName>
    </submittedName>
</protein>
<organism evidence="2 3">
    <name type="scientific">Rangifer tarandus platyrhynchus</name>
    <name type="common">Svalbard reindeer</name>
    <dbReference type="NCBI Taxonomy" id="3082113"/>
    <lineage>
        <taxon>Eukaryota</taxon>
        <taxon>Metazoa</taxon>
        <taxon>Chordata</taxon>
        <taxon>Craniata</taxon>
        <taxon>Vertebrata</taxon>
        <taxon>Euteleostomi</taxon>
        <taxon>Mammalia</taxon>
        <taxon>Eutheria</taxon>
        <taxon>Laurasiatheria</taxon>
        <taxon>Artiodactyla</taxon>
        <taxon>Ruminantia</taxon>
        <taxon>Pecora</taxon>
        <taxon>Cervidae</taxon>
        <taxon>Odocoileinae</taxon>
        <taxon>Rangifer</taxon>
    </lineage>
</organism>
<evidence type="ECO:0000256" key="1">
    <source>
        <dbReference type="SAM" id="MobiDB-lite"/>
    </source>
</evidence>
<keyword evidence="3" id="KW-1185">Reference proteome</keyword>
<sequence length="170" mass="18285">MGPYLGLVIENSGSLPTGLARASGAGSRPPPLTQEREGRGARWMAGREPSAHSREAQSGSGRCPPFELLLTGRRPLPRICRAPRRRALLPSAGLQASLGGSAGFGKSAWAFPSPFVPLLPVSVRTGGIRWQTGEQTFSRDIFSHRRTPHVQKYPPGTQEICQLDLECSST</sequence>
<dbReference type="EMBL" id="OX459940">
    <property type="protein sequence ID" value="CAI9174203.1"/>
    <property type="molecule type" value="Genomic_DNA"/>
</dbReference>
<feature type="region of interest" description="Disordered" evidence="1">
    <location>
        <begin position="15"/>
        <end position="65"/>
    </location>
</feature>
<name>A0ABN8ZJU0_RANTA</name>